<dbReference type="InterPro" id="IPR036663">
    <property type="entry name" value="Fumarylacetoacetase_C_sf"/>
</dbReference>
<dbReference type="PANTHER" id="PTHR43211">
    <property type="entry name" value="FUMARYLACETOACETATE HYDROLASE"/>
    <property type="match status" value="1"/>
</dbReference>
<name>A0A2A4YXG5_9PROT</name>
<proteinExistence type="predicted"/>
<reference key="1">
    <citation type="submission" date="2017-08" db="EMBL/GenBank/DDBJ databases">
        <title>A dynamic microbial community with high functional redundancy inhabits the cold, oxic subseafloor aquifer.</title>
        <authorList>
            <person name="Tully B.J."/>
            <person name="Wheat C.G."/>
            <person name="Glazer B.T."/>
            <person name="Huber J.A."/>
        </authorList>
    </citation>
    <scope>NUCLEOTIDE SEQUENCE [LARGE SCALE GENOMIC DNA]</scope>
</reference>
<sequence length="309" mass="33679">MRLATVFYLNQNRVVAAIDDNSLLDLAAATGSVEHPFGDMLSLIDAGEAGLALARQLMKAPKAEAILNMSDVEFRTPIVPTQYRDCLVFEQHLINGFAQAEKMTGTPYKIPKIWYEQPIYYKGNRMSFIGHQQKVVWPAYSDYLDIELELAIVIGKQGKDIAAKDAASHIFGYTILNDVSARDAQMAEMDGKLGPAKGKDFDTGNILGPYILTADEVAHPAALKMQARVNGEVWGGGTSADMYHNFADIIAFISRSETLYAGEVIGSGTVGTGCGLEIGKRLAPNDVFELEIENIGTLVNQIVKADEDE</sequence>
<comment type="caution">
    <text evidence="2">The sequence shown here is derived from an EMBL/GenBank/DDBJ whole genome shotgun (WGS) entry which is preliminary data.</text>
</comment>
<organism evidence="2">
    <name type="scientific">OCS116 cluster bacterium</name>
    <dbReference type="NCBI Taxonomy" id="2030921"/>
    <lineage>
        <taxon>Bacteria</taxon>
        <taxon>Pseudomonadati</taxon>
        <taxon>Pseudomonadota</taxon>
        <taxon>Alphaproteobacteria</taxon>
        <taxon>OCS116 cluster</taxon>
    </lineage>
</organism>
<protein>
    <submittedName>
        <fullName evidence="2">Fumarylacetoacetate hydrolase</fullName>
    </submittedName>
</protein>
<dbReference type="AlphaFoldDB" id="A0A2A4YXG5"/>
<accession>A0A2A4YXG5</accession>
<dbReference type="GO" id="GO:0016787">
    <property type="term" value="F:hydrolase activity"/>
    <property type="evidence" value="ECO:0007669"/>
    <property type="project" value="UniProtKB-KW"/>
</dbReference>
<gene>
    <name evidence="2" type="ORF">COB13_12440</name>
</gene>
<dbReference type="EMBL" id="NVUS01000017">
    <property type="protein sequence ID" value="PCI99159.1"/>
    <property type="molecule type" value="Genomic_DNA"/>
</dbReference>
<dbReference type="InterPro" id="IPR011234">
    <property type="entry name" value="Fumarylacetoacetase-like_C"/>
</dbReference>
<dbReference type="Pfam" id="PF01557">
    <property type="entry name" value="FAA_hydrolase"/>
    <property type="match status" value="1"/>
</dbReference>
<keyword evidence="2" id="KW-0378">Hydrolase</keyword>
<evidence type="ECO:0000259" key="1">
    <source>
        <dbReference type="Pfam" id="PF01557"/>
    </source>
</evidence>
<dbReference type="Gene3D" id="3.90.850.10">
    <property type="entry name" value="Fumarylacetoacetase-like, C-terminal domain"/>
    <property type="match status" value="1"/>
</dbReference>
<feature type="domain" description="Fumarylacetoacetase-like C-terminal" evidence="1">
    <location>
        <begin position="111"/>
        <end position="303"/>
    </location>
</feature>
<evidence type="ECO:0000313" key="2">
    <source>
        <dbReference type="EMBL" id="PCI99159.1"/>
    </source>
</evidence>
<reference evidence="2" key="2">
    <citation type="journal article" date="2018" name="ISME J.">
        <title>A dynamic microbial community with high functional redundancy inhabits the cold, oxic subseafloor aquifer.</title>
        <authorList>
            <person name="Tully B.J."/>
            <person name="Wheat C.G."/>
            <person name="Glazer B.T."/>
            <person name="Huber J.A."/>
        </authorList>
    </citation>
    <scope>NUCLEOTIDE SEQUENCE</scope>
    <source>
        <strain evidence="2">NORP83</strain>
    </source>
</reference>
<dbReference type="SUPFAM" id="SSF56529">
    <property type="entry name" value="FAH"/>
    <property type="match status" value="1"/>
</dbReference>
<dbReference type="PANTHER" id="PTHR43211:SF1">
    <property type="entry name" value="BLL6422 PROTEIN"/>
    <property type="match status" value="1"/>
</dbReference>